<dbReference type="CDD" id="cd19133">
    <property type="entry name" value="AKR_AKR5F1"/>
    <property type="match status" value="1"/>
</dbReference>
<organism evidence="8 11">
    <name type="scientific">Lacticaseibacillus rhamnosus</name>
    <name type="common">Lactobacillus rhamnosus</name>
    <dbReference type="NCBI Taxonomy" id="47715"/>
    <lineage>
        <taxon>Bacteria</taxon>
        <taxon>Bacillati</taxon>
        <taxon>Bacillota</taxon>
        <taxon>Bacilli</taxon>
        <taxon>Lactobacillales</taxon>
        <taxon>Lactobacillaceae</taxon>
        <taxon>Lacticaseibacillus</taxon>
    </lineage>
</organism>
<dbReference type="AlphaFoldDB" id="A0A508YL49"/>
<dbReference type="Proteomes" id="UP000307517">
    <property type="component" value="Unassembled WGS sequence"/>
</dbReference>
<sequence>MQTFTLNNGVEIPALGFGVFQIPQGQTKQAVLEALNVGYRHIDTAQSYMNEAEVGEALAATKIPRDKIFLTTKIWLSNYGYEATAKSVEASLTKLQTDYLDLVLLHQPYGDVFGSFKALADLQKAGKIRAIGVSNFNSERLADIVAFQDAPVQVNQIEINPFYQREQDLMNAKARGHVLLEAWAPFAEGKDGIFSNKTLTTIGKKYGKSAAQVILRWNFERGIVSLAKSVKPERMAQNIDIFDFALTHEDKAQIATLDTNTSQFFDHNSPDSVDMFVKFLQERDI</sequence>
<evidence type="ECO:0000256" key="6">
    <source>
        <dbReference type="PIRSR" id="PIRSR000097-3"/>
    </source>
</evidence>
<evidence type="ECO:0000256" key="5">
    <source>
        <dbReference type="PIRSR" id="PIRSR000097-2"/>
    </source>
</evidence>
<keyword evidence="2" id="KW-0521">NADP</keyword>
<reference evidence="8 11" key="2">
    <citation type="submission" date="2020-07" db="EMBL/GenBank/DDBJ databases">
        <title>Organ Donor 1.</title>
        <authorList>
            <person name="Marsh A.J."/>
            <person name="Azcarate-Peril M.A."/>
        </authorList>
    </citation>
    <scope>NUCLEOTIDE SEQUENCE [LARGE SCALE GENOMIC DNA]</scope>
    <source>
        <strain evidence="8 11">AMC0712</strain>
    </source>
</reference>
<feature type="site" description="Lowers pKa of active site Tyr" evidence="6">
    <location>
        <position position="73"/>
    </location>
</feature>
<dbReference type="PROSITE" id="PS00798">
    <property type="entry name" value="ALDOKETO_REDUCTASE_1"/>
    <property type="match status" value="1"/>
</dbReference>
<reference evidence="9 10" key="1">
    <citation type="submission" date="2019-04" db="EMBL/GenBank/DDBJ databases">
        <title>Genome Announcement to Ensure Probiotic Safety of Lactobacillus rhamnosus UBLR-58.</title>
        <authorList>
            <person name="Sulthana A."/>
            <person name="Lakshmi S.G."/>
            <person name="Madempudi R.S."/>
        </authorList>
    </citation>
    <scope>NUCLEOTIDE SEQUENCE [LARGE SCALE GENOMIC DNA]</scope>
    <source>
        <strain evidence="9 10">UBLR-58</strain>
    </source>
</reference>
<accession>A0A508YL49</accession>
<dbReference type="Pfam" id="PF00248">
    <property type="entry name" value="Aldo_ket_red"/>
    <property type="match status" value="1"/>
</dbReference>
<dbReference type="InterPro" id="IPR018170">
    <property type="entry name" value="Aldo/ket_reductase_CS"/>
</dbReference>
<evidence type="ECO:0000256" key="1">
    <source>
        <dbReference type="ARBA" id="ARBA00007905"/>
    </source>
</evidence>
<dbReference type="PIRSF" id="PIRSF000097">
    <property type="entry name" value="AKR"/>
    <property type="match status" value="1"/>
</dbReference>
<dbReference type="SUPFAM" id="SSF51430">
    <property type="entry name" value="NAD(P)-linked oxidoreductase"/>
    <property type="match status" value="1"/>
</dbReference>
<dbReference type="RefSeq" id="WP_005690685.1">
    <property type="nucleotide sequence ID" value="NZ_CABFNI010000001.1"/>
</dbReference>
<comment type="caution">
    <text evidence="8">The sequence shown here is derived from an EMBL/GenBank/DDBJ whole genome shotgun (WGS) entry which is preliminary data.</text>
</comment>
<dbReference type="Gene3D" id="3.20.20.100">
    <property type="entry name" value="NADP-dependent oxidoreductase domain"/>
    <property type="match status" value="1"/>
</dbReference>
<evidence type="ECO:0000256" key="2">
    <source>
        <dbReference type="ARBA" id="ARBA00022857"/>
    </source>
</evidence>
<dbReference type="Proteomes" id="UP000552935">
    <property type="component" value="Unassembled WGS sequence"/>
</dbReference>
<feature type="active site" description="Proton donor" evidence="4">
    <location>
        <position position="48"/>
    </location>
</feature>
<evidence type="ECO:0000313" key="9">
    <source>
        <dbReference type="EMBL" id="THC79079.1"/>
    </source>
</evidence>
<comment type="similarity">
    <text evidence="1">Belongs to the aldo/keto reductase family.</text>
</comment>
<dbReference type="FunFam" id="3.20.20.100:FF:000015">
    <property type="entry name" value="Oxidoreductase, aldo/keto reductase family"/>
    <property type="match status" value="1"/>
</dbReference>
<dbReference type="PROSITE" id="PS00063">
    <property type="entry name" value="ALDOKETO_REDUCTASE_3"/>
    <property type="match status" value="1"/>
</dbReference>
<proteinExistence type="inferred from homology"/>
<dbReference type="EMBL" id="SSHM01000001">
    <property type="protein sequence ID" value="THC79079.1"/>
    <property type="molecule type" value="Genomic_DNA"/>
</dbReference>
<protein>
    <submittedName>
        <fullName evidence="8">Aldo/keto reductase</fullName>
    </submittedName>
</protein>
<dbReference type="PANTHER" id="PTHR43827">
    <property type="entry name" value="2,5-DIKETO-D-GLUCONIC ACID REDUCTASE"/>
    <property type="match status" value="1"/>
</dbReference>
<evidence type="ECO:0000259" key="7">
    <source>
        <dbReference type="Pfam" id="PF00248"/>
    </source>
</evidence>
<name>A0A508YL49_LACRH</name>
<feature type="binding site" evidence="5">
    <location>
        <position position="106"/>
    </location>
    <ligand>
        <name>substrate</name>
    </ligand>
</feature>
<gene>
    <name evidence="9" type="ORF">E6L36_00795</name>
    <name evidence="8" type="ORF">H0N82_00595</name>
</gene>
<dbReference type="EMBL" id="JACCKI010000001">
    <property type="protein sequence ID" value="NZA03648.1"/>
    <property type="molecule type" value="Genomic_DNA"/>
</dbReference>
<evidence type="ECO:0000256" key="3">
    <source>
        <dbReference type="ARBA" id="ARBA00023002"/>
    </source>
</evidence>
<keyword evidence="3" id="KW-0560">Oxidoreductase</keyword>
<evidence type="ECO:0000256" key="4">
    <source>
        <dbReference type="PIRSR" id="PIRSR000097-1"/>
    </source>
</evidence>
<evidence type="ECO:0000313" key="8">
    <source>
        <dbReference type="EMBL" id="NZA03648.1"/>
    </source>
</evidence>
<evidence type="ECO:0000313" key="11">
    <source>
        <dbReference type="Proteomes" id="UP000552935"/>
    </source>
</evidence>
<feature type="domain" description="NADP-dependent oxidoreductase" evidence="7">
    <location>
        <begin position="17"/>
        <end position="257"/>
    </location>
</feature>
<dbReference type="PRINTS" id="PR00069">
    <property type="entry name" value="ALDKETRDTASE"/>
</dbReference>
<dbReference type="PANTHER" id="PTHR43827:SF3">
    <property type="entry name" value="NADP-DEPENDENT OXIDOREDUCTASE DOMAIN-CONTAINING PROTEIN"/>
    <property type="match status" value="1"/>
</dbReference>
<evidence type="ECO:0000313" key="10">
    <source>
        <dbReference type="Proteomes" id="UP000307517"/>
    </source>
</evidence>
<dbReference type="InterPro" id="IPR036812">
    <property type="entry name" value="NAD(P)_OxRdtase_dom_sf"/>
</dbReference>
<dbReference type="InterPro" id="IPR023210">
    <property type="entry name" value="NADP_OxRdtase_dom"/>
</dbReference>
<dbReference type="GO" id="GO:0016616">
    <property type="term" value="F:oxidoreductase activity, acting on the CH-OH group of donors, NAD or NADP as acceptor"/>
    <property type="evidence" value="ECO:0007669"/>
    <property type="project" value="UniProtKB-ARBA"/>
</dbReference>
<dbReference type="InterPro" id="IPR020471">
    <property type="entry name" value="AKR"/>
</dbReference>
<dbReference type="PROSITE" id="PS00062">
    <property type="entry name" value="ALDOKETO_REDUCTASE_2"/>
    <property type="match status" value="1"/>
</dbReference>